<sequence length="211" mass="23379">METNYRVAYDKYWQDLKRKVPEEIPTQLAVTYSGETQQFVVTFFNSEYILDCKTETIYRKIDGHVPDINAAIIILNYLAYAKTAQETAKGWVSLKEIPNGGMLFYPAFHKNSIQGLVKVFGDQPKLLLAGATALGGKPASFGDASAVFQAFPEVPLCVIVWEGDEEVQANATILYEPSVEHLLHIESVIGLGMYLASQLIRRATSSLALPS</sequence>
<evidence type="ECO:0000313" key="2">
    <source>
        <dbReference type="EMBL" id="MDO0825789.1"/>
    </source>
</evidence>
<dbReference type="Proteomes" id="UP001176021">
    <property type="component" value="Unassembled WGS sequence"/>
</dbReference>
<name>A0ABT8QWR8_9FIRM</name>
<accession>A0ABT8QWR8</accession>
<gene>
    <name evidence="2" type="ORF">M8H41_23560</name>
</gene>
<dbReference type="EMBL" id="JAMJEV010000033">
    <property type="protein sequence ID" value="MDO0825789.1"/>
    <property type="molecule type" value="Genomic_DNA"/>
</dbReference>
<reference evidence="2" key="1">
    <citation type="submission" date="2022-05" db="EMBL/GenBank/DDBJ databases">
        <title>Expanded diversity of anoxic marine methylotrophy in a Black Sea sulfate reducing microorganism.</title>
        <authorList>
            <person name="Fischer P.Q."/>
            <person name="Stams A.J.M."/>
            <person name="Villanueva L."/>
            <person name="Sousa D.Z."/>
        </authorList>
    </citation>
    <scope>NUCLEOTIDE SEQUENCE</scope>
    <source>
        <strain evidence="2">P130</strain>
    </source>
</reference>
<evidence type="ECO:0000313" key="3">
    <source>
        <dbReference type="Proteomes" id="UP001176021"/>
    </source>
</evidence>
<keyword evidence="3" id="KW-1185">Reference proteome</keyword>
<proteinExistence type="predicted"/>
<dbReference type="RefSeq" id="WP_252469595.1">
    <property type="nucleotide sequence ID" value="NZ_JAMHFY010000011.1"/>
</dbReference>
<organism evidence="2 3">
    <name type="scientific">Desulfosporosinus nitroreducens</name>
    <dbReference type="NCBI Taxonomy" id="2018668"/>
    <lineage>
        <taxon>Bacteria</taxon>
        <taxon>Bacillati</taxon>
        <taxon>Bacillota</taxon>
        <taxon>Clostridia</taxon>
        <taxon>Eubacteriales</taxon>
        <taxon>Desulfitobacteriaceae</taxon>
        <taxon>Desulfosporosinus</taxon>
    </lineage>
</organism>
<protein>
    <submittedName>
        <fullName evidence="2">DUF3786 domain-containing protein</fullName>
    </submittedName>
</protein>
<dbReference type="Pfam" id="PF12654">
    <property type="entry name" value="DUF3786"/>
    <property type="match status" value="1"/>
</dbReference>
<feature type="domain" description="DUF3786" evidence="1">
    <location>
        <begin position="21"/>
        <end position="196"/>
    </location>
</feature>
<comment type="caution">
    <text evidence="2">The sequence shown here is derived from an EMBL/GenBank/DDBJ whole genome shotgun (WGS) entry which is preliminary data.</text>
</comment>
<evidence type="ECO:0000259" key="1">
    <source>
        <dbReference type="Pfam" id="PF12654"/>
    </source>
</evidence>
<dbReference type="InterPro" id="IPR024264">
    <property type="entry name" value="DUF3786"/>
</dbReference>